<evidence type="ECO:0000256" key="15">
    <source>
        <dbReference type="SAM" id="MobiDB-lite"/>
    </source>
</evidence>
<evidence type="ECO:0000256" key="13">
    <source>
        <dbReference type="ARBA" id="ARBA00048988"/>
    </source>
</evidence>
<evidence type="ECO:0000256" key="12">
    <source>
        <dbReference type="ARBA" id="ARBA00034808"/>
    </source>
</evidence>
<dbReference type="EC" id="5.6.2.4" evidence="12"/>
<dbReference type="InterPro" id="IPR038726">
    <property type="entry name" value="PDDEXK_AddAB-type"/>
</dbReference>
<dbReference type="InterPro" id="IPR011604">
    <property type="entry name" value="PDDEXK-like_dom_sf"/>
</dbReference>
<dbReference type="SUPFAM" id="SSF52980">
    <property type="entry name" value="Restriction endonuclease-like"/>
    <property type="match status" value="1"/>
</dbReference>
<evidence type="ECO:0000256" key="7">
    <source>
        <dbReference type="ARBA" id="ARBA00022840"/>
    </source>
</evidence>
<dbReference type="GO" id="GO:0003677">
    <property type="term" value="F:DNA binding"/>
    <property type="evidence" value="ECO:0007669"/>
    <property type="project" value="UniProtKB-KW"/>
</dbReference>
<dbReference type="GO" id="GO:0005829">
    <property type="term" value="C:cytosol"/>
    <property type="evidence" value="ECO:0007669"/>
    <property type="project" value="TreeGrafter"/>
</dbReference>
<dbReference type="PROSITE" id="PS51198">
    <property type="entry name" value="UVRD_HELICASE_ATP_BIND"/>
    <property type="match status" value="1"/>
</dbReference>
<dbReference type="Pfam" id="PF13361">
    <property type="entry name" value="UvrD_C"/>
    <property type="match status" value="1"/>
</dbReference>
<evidence type="ECO:0000256" key="5">
    <source>
        <dbReference type="ARBA" id="ARBA00022806"/>
    </source>
</evidence>
<evidence type="ECO:0000256" key="10">
    <source>
        <dbReference type="ARBA" id="ARBA00023235"/>
    </source>
</evidence>
<dbReference type="Gene3D" id="1.10.486.10">
    <property type="entry name" value="PCRA, domain 4"/>
    <property type="match status" value="1"/>
</dbReference>
<dbReference type="PROSITE" id="PS51217">
    <property type="entry name" value="UVRD_HELICASE_CTER"/>
    <property type="match status" value="1"/>
</dbReference>
<evidence type="ECO:0000256" key="8">
    <source>
        <dbReference type="ARBA" id="ARBA00023125"/>
    </source>
</evidence>
<evidence type="ECO:0000256" key="1">
    <source>
        <dbReference type="ARBA" id="ARBA00022722"/>
    </source>
</evidence>
<feature type="compositionally biased region" description="Basic and acidic residues" evidence="15">
    <location>
        <begin position="521"/>
        <end position="534"/>
    </location>
</feature>
<keyword evidence="9" id="KW-0234">DNA repair</keyword>
<evidence type="ECO:0000256" key="11">
    <source>
        <dbReference type="ARBA" id="ARBA00034617"/>
    </source>
</evidence>
<dbReference type="Pfam" id="PF12705">
    <property type="entry name" value="PDDEXK_1"/>
    <property type="match status" value="1"/>
</dbReference>
<accession>A0A948RW44</accession>
<organism evidence="18 19">
    <name type="scientific">Eiseniibacteriota bacterium</name>
    <dbReference type="NCBI Taxonomy" id="2212470"/>
    <lineage>
        <taxon>Bacteria</taxon>
        <taxon>Candidatus Eiseniibacteriota</taxon>
    </lineage>
</organism>
<evidence type="ECO:0000259" key="17">
    <source>
        <dbReference type="PROSITE" id="PS51217"/>
    </source>
</evidence>
<name>A0A948RW44_UNCEI</name>
<evidence type="ECO:0000256" key="6">
    <source>
        <dbReference type="ARBA" id="ARBA00022839"/>
    </source>
</evidence>
<evidence type="ECO:0000256" key="3">
    <source>
        <dbReference type="ARBA" id="ARBA00022763"/>
    </source>
</evidence>
<dbReference type="Gene3D" id="3.90.320.10">
    <property type="match status" value="1"/>
</dbReference>
<evidence type="ECO:0000313" key="18">
    <source>
        <dbReference type="EMBL" id="MBU2692120.1"/>
    </source>
</evidence>
<dbReference type="GO" id="GO:0033202">
    <property type="term" value="C:DNA helicase complex"/>
    <property type="evidence" value="ECO:0007669"/>
    <property type="project" value="TreeGrafter"/>
</dbReference>
<feature type="binding site" evidence="14">
    <location>
        <begin position="24"/>
        <end position="31"/>
    </location>
    <ligand>
        <name>ATP</name>
        <dbReference type="ChEBI" id="CHEBI:30616"/>
    </ligand>
</feature>
<dbReference type="InterPro" id="IPR014017">
    <property type="entry name" value="DNA_helicase_UvrD-like_C"/>
</dbReference>
<reference evidence="18" key="1">
    <citation type="submission" date="2021-05" db="EMBL/GenBank/DDBJ databases">
        <title>Energy efficiency and biological interactions define the core microbiome of deep oligotrophic groundwater.</title>
        <authorList>
            <person name="Mehrshad M."/>
            <person name="Lopez-Fernandez M."/>
            <person name="Bell E."/>
            <person name="Bernier-Latmani R."/>
            <person name="Bertilsson S."/>
            <person name="Dopson M."/>
        </authorList>
    </citation>
    <scope>NUCLEOTIDE SEQUENCE</scope>
    <source>
        <strain evidence="18">Modern_marine.mb.64</strain>
    </source>
</reference>
<dbReference type="Gene3D" id="3.40.50.300">
    <property type="entry name" value="P-loop containing nucleotide triphosphate hydrolases"/>
    <property type="match status" value="4"/>
</dbReference>
<keyword evidence="6" id="KW-0269">Exonuclease</keyword>
<evidence type="ECO:0000313" key="19">
    <source>
        <dbReference type="Proteomes" id="UP000777784"/>
    </source>
</evidence>
<feature type="region of interest" description="Disordered" evidence="15">
    <location>
        <begin position="480"/>
        <end position="534"/>
    </location>
</feature>
<dbReference type="EMBL" id="JAHJDP010000084">
    <property type="protein sequence ID" value="MBU2692120.1"/>
    <property type="molecule type" value="Genomic_DNA"/>
</dbReference>
<dbReference type="InterPro" id="IPR014016">
    <property type="entry name" value="UvrD-like_ATP-bd"/>
</dbReference>
<gene>
    <name evidence="18" type="ORF">KJ970_14460</name>
</gene>
<keyword evidence="10" id="KW-0413">Isomerase</keyword>
<keyword evidence="1" id="KW-0540">Nuclease</keyword>
<sequence>MSEKWTDAQRFAIEVLDRNLLVTAGAGTGKTAVLVEHALQILRTGTHPHRLLVITFTRKAADQLRDRLYKEVAQADDPVLRAVLPLLPRAYISTIHSFCSRLLRESAVTAGIDPGFHLLDETARDLLLSETIREVVDRRYEDEHGALFARLADLCPARDDGIHGLLQKLLHTVRASEDPGAVLDLYGRGDPVYYRGLYRGLAVGDLEWIRRTGRELAEQLRNEAKLTPKSIELQEAAAGLAALPEPDDSFEDLWRLRDVLLSTGCAVAEAGWKARLPNTRNLSPAAKDKKEAFKRAIEKSAFAWLPAAPADLLEQEKKIARFSALLSDVLREIMKQYDCVKTRRGILDFADLELRAARLLDDERRMGLDPARRFDHVLVDEFQDINPLQARIINRLTRGRIQFLVGDLKQCIYQFRQSAPEIFSRLIEENTSIQINDSFRSRPPVLDFVNTLFSHLFNKTTLGAPWKGQALNPGIRYERLGIHPPGESSAGPPENPPEDPLVELHMIVPPPRGEAQNEGVNGDKEDPPIRPRSGPEREALLIARRIKELVNLERRRIWDPEKKIWRETRWGDIAVLMRSPGTGWGQTFLKIFRREGIPAIVGRGAGFFQTDEIDTALNLIRTLDNTLNDIPLAATLRSPSFGWEDNDLALLRIAFPKARHLWPAMHRLVDGDEKSHSPTNSPRKAMAAKVERKLVGKEGKLPPQARDRLAGLCRVAVMKLRDWRGRLGRDELGIVVAGILQEAGLPAVMGTRSQGRLRQANLQKLVDLVQSYTIDHGHSLTGLLSWLDAVQVEAGELPQTPGAAEEGDTVRILSVHMAKGLEFPVVFVAQLGRRLQGRRDGAPLVATAHGLGMDILEPDSFVKLPTVAHRALKEIEKRRSTYEEMRILYVALTRAREQLILVGSPISDKHLDQPEPLPLSPEALSNPAGNSALTGWILPVLLGAPVDVDRRLTFTTEIDRLFPAQPANPLPSPTRERIRRREALPSRTEGDPSDQEREERWKSAIQTVYDAPWLHNVQGRYWVTELKQKADEWRRREAWEEGAALPFADQDTTGVWPPTFIKPAGEAPAAGRNDKDRDIAPRHLGSDIHTILEQLDLDQLARTLALDGAITNETLAGPVQEIVQQHHLGSRILDEDLLDWLTSFYNSEQGLSLLRAWNKNPSDVHRETSFTLKLNLFELQTILGPRMPDLFGLPARSWPDVPEEILRKEWTMLQGQIDLLWPDTSGDWNLLDYKSDLIKNDDELTRRVQTYTLQINLYELAARKLWGAEKIHSYLHFVRLGRAVEVTAEGSAGKK</sequence>
<keyword evidence="3" id="KW-0227">DNA damage</keyword>
<evidence type="ECO:0000259" key="16">
    <source>
        <dbReference type="PROSITE" id="PS51198"/>
    </source>
</evidence>
<feature type="compositionally biased region" description="Basic and acidic residues" evidence="15">
    <location>
        <begin position="974"/>
        <end position="999"/>
    </location>
</feature>
<evidence type="ECO:0000256" key="14">
    <source>
        <dbReference type="PROSITE-ProRule" id="PRU00560"/>
    </source>
</evidence>
<dbReference type="InterPro" id="IPR011335">
    <property type="entry name" value="Restrct_endonuc-II-like"/>
</dbReference>
<dbReference type="Proteomes" id="UP000777784">
    <property type="component" value="Unassembled WGS sequence"/>
</dbReference>
<dbReference type="InterPro" id="IPR027417">
    <property type="entry name" value="P-loop_NTPase"/>
</dbReference>
<proteinExistence type="predicted"/>
<dbReference type="PANTHER" id="PTHR11070">
    <property type="entry name" value="UVRD / RECB / PCRA DNA HELICASE FAMILY MEMBER"/>
    <property type="match status" value="1"/>
</dbReference>
<feature type="domain" description="UvrD-like helicase C-terminal" evidence="17">
    <location>
        <begin position="496"/>
        <end position="820"/>
    </location>
</feature>
<feature type="domain" description="UvrD-like helicase ATP-binding" evidence="16">
    <location>
        <begin position="3"/>
        <end position="442"/>
    </location>
</feature>
<dbReference type="PANTHER" id="PTHR11070:SF48">
    <property type="entry name" value="ATP-DEPENDENT HELICASE_NUCLEASE SUBUNIT A"/>
    <property type="match status" value="1"/>
</dbReference>
<dbReference type="GO" id="GO:0004527">
    <property type="term" value="F:exonuclease activity"/>
    <property type="evidence" value="ECO:0007669"/>
    <property type="project" value="UniProtKB-KW"/>
</dbReference>
<keyword evidence="2 14" id="KW-0547">Nucleotide-binding</keyword>
<comment type="caution">
    <text evidence="18">The sequence shown here is derived from an EMBL/GenBank/DDBJ whole genome shotgun (WGS) entry which is preliminary data.</text>
</comment>
<keyword evidence="4 14" id="KW-0378">Hydrolase</keyword>
<feature type="region of interest" description="Disordered" evidence="15">
    <location>
        <begin position="963"/>
        <end position="999"/>
    </location>
</feature>
<keyword evidence="8" id="KW-0238">DNA-binding</keyword>
<dbReference type="GO" id="GO:0000725">
    <property type="term" value="P:recombinational repair"/>
    <property type="evidence" value="ECO:0007669"/>
    <property type="project" value="TreeGrafter"/>
</dbReference>
<dbReference type="InterPro" id="IPR000212">
    <property type="entry name" value="DNA_helicase_UvrD/REP"/>
</dbReference>
<evidence type="ECO:0000256" key="2">
    <source>
        <dbReference type="ARBA" id="ARBA00022741"/>
    </source>
</evidence>
<dbReference type="Pfam" id="PF00580">
    <property type="entry name" value="UvrD-helicase"/>
    <property type="match status" value="1"/>
</dbReference>
<comment type="catalytic activity">
    <reaction evidence="11">
        <text>Couples ATP hydrolysis with the unwinding of duplex DNA by translocating in the 3'-5' direction.</text>
        <dbReference type="EC" id="5.6.2.4"/>
    </reaction>
</comment>
<evidence type="ECO:0000256" key="9">
    <source>
        <dbReference type="ARBA" id="ARBA00023204"/>
    </source>
</evidence>
<dbReference type="GO" id="GO:0043138">
    <property type="term" value="F:3'-5' DNA helicase activity"/>
    <property type="evidence" value="ECO:0007669"/>
    <property type="project" value="UniProtKB-EC"/>
</dbReference>
<keyword evidence="5 14" id="KW-0347">Helicase</keyword>
<evidence type="ECO:0000256" key="4">
    <source>
        <dbReference type="ARBA" id="ARBA00022801"/>
    </source>
</evidence>
<dbReference type="GO" id="GO:0005524">
    <property type="term" value="F:ATP binding"/>
    <property type="evidence" value="ECO:0007669"/>
    <property type="project" value="UniProtKB-UniRule"/>
</dbReference>
<dbReference type="SUPFAM" id="SSF52540">
    <property type="entry name" value="P-loop containing nucleoside triphosphate hydrolases"/>
    <property type="match status" value="1"/>
</dbReference>
<protein>
    <recommendedName>
        <fullName evidence="12">DNA 3'-5' helicase</fullName>
        <ecNumber evidence="12">5.6.2.4</ecNumber>
    </recommendedName>
</protein>
<comment type="catalytic activity">
    <reaction evidence="13">
        <text>ATP + H2O = ADP + phosphate + H(+)</text>
        <dbReference type="Rhea" id="RHEA:13065"/>
        <dbReference type="ChEBI" id="CHEBI:15377"/>
        <dbReference type="ChEBI" id="CHEBI:15378"/>
        <dbReference type="ChEBI" id="CHEBI:30616"/>
        <dbReference type="ChEBI" id="CHEBI:43474"/>
        <dbReference type="ChEBI" id="CHEBI:456216"/>
        <dbReference type="EC" id="5.6.2.4"/>
    </reaction>
</comment>
<keyword evidence="7 14" id="KW-0067">ATP-binding</keyword>